<dbReference type="SUPFAM" id="SSF52540">
    <property type="entry name" value="P-loop containing nucleoside triphosphate hydrolases"/>
    <property type="match status" value="1"/>
</dbReference>
<evidence type="ECO:0000256" key="4">
    <source>
        <dbReference type="ARBA" id="ARBA00022763"/>
    </source>
</evidence>
<dbReference type="InterPro" id="IPR013632">
    <property type="entry name" value="Rad51_C"/>
</dbReference>
<dbReference type="InterPro" id="IPR020588">
    <property type="entry name" value="RecA_ATP-bd"/>
</dbReference>
<feature type="domain" description="RecA family profile 1" evidence="10">
    <location>
        <begin position="1"/>
        <end position="152"/>
    </location>
</feature>
<dbReference type="PROSITE" id="PS50162">
    <property type="entry name" value="RECA_2"/>
    <property type="match status" value="1"/>
</dbReference>
<evidence type="ECO:0000256" key="8">
    <source>
        <dbReference type="ARBA" id="ARBA00024641"/>
    </source>
</evidence>
<dbReference type="Gene3D" id="3.40.50.300">
    <property type="entry name" value="P-loop containing nucleotide triphosphate hydrolases"/>
    <property type="match status" value="1"/>
</dbReference>
<dbReference type="GO" id="GO:0006281">
    <property type="term" value="P:DNA repair"/>
    <property type="evidence" value="ECO:0007669"/>
    <property type="project" value="UniProtKB-UniRule"/>
</dbReference>
<keyword evidence="7 9" id="KW-0233">DNA recombination</keyword>
<dbReference type="PANTHER" id="PTHR22942:SF47">
    <property type="entry name" value="DNA REPAIR AND RECOMBINATION PROTEIN RADB"/>
    <property type="match status" value="1"/>
</dbReference>
<protein>
    <recommendedName>
        <fullName evidence="2 9">DNA repair and recombination protein RadB</fullName>
    </recommendedName>
</protein>
<evidence type="ECO:0000259" key="10">
    <source>
        <dbReference type="PROSITE" id="PS50162"/>
    </source>
</evidence>
<evidence type="ECO:0000256" key="6">
    <source>
        <dbReference type="ARBA" id="ARBA00023125"/>
    </source>
</evidence>
<dbReference type="HAMAP" id="MF_00350">
    <property type="entry name" value="RadB"/>
    <property type="match status" value="1"/>
</dbReference>
<dbReference type="AlphaFoldDB" id="A0A8D6PWV2"/>
<comment type="similarity">
    <text evidence="1 9">Belongs to the eukaryotic RecA-like protein family. RadB subfamily.</text>
</comment>
<dbReference type="GO" id="GO:0140664">
    <property type="term" value="F:ATP-dependent DNA damage sensor activity"/>
    <property type="evidence" value="ECO:0007669"/>
    <property type="project" value="InterPro"/>
</dbReference>
<evidence type="ECO:0000313" key="12">
    <source>
        <dbReference type="Proteomes" id="UP000679213"/>
    </source>
</evidence>
<keyword evidence="6 9" id="KW-0238">DNA-binding</keyword>
<keyword evidence="12" id="KW-1185">Reference proteome</keyword>
<comment type="function">
    <text evidence="8 9">Involved in DNA repair and in homologous recombination. May regulate the cleavage reactions of the branch-structured DNA. Has a very weak ATPase activity that is not stimulated by DNA. Binds DNA but does not promote DNA strands exchange.</text>
</comment>
<gene>
    <name evidence="9 11" type="primary">radB</name>
    <name evidence="11" type="ORF">MLAUSG7_1547</name>
</gene>
<dbReference type="KEGG" id="mesg:MLAUSG7_1547"/>
<organism evidence="11 12">
    <name type="scientific">Methanocaldococcus lauensis</name>
    <dbReference type="NCBI Taxonomy" id="2546128"/>
    <lineage>
        <taxon>Archaea</taxon>
        <taxon>Methanobacteriati</taxon>
        <taxon>Methanobacteriota</taxon>
        <taxon>Methanomada group</taxon>
        <taxon>Methanococci</taxon>
        <taxon>Methanococcales</taxon>
        <taxon>Methanocaldococcaceae</taxon>
        <taxon>Methanocaldococcus</taxon>
    </lineage>
</organism>
<dbReference type="GeneID" id="65884328"/>
<evidence type="ECO:0000256" key="1">
    <source>
        <dbReference type="ARBA" id="ARBA00006876"/>
    </source>
</evidence>
<sequence>MLKEILLGNAEKQTITQIYGPPGVGKTNICIINSINASKFGKVIYIDTEGGLSIERIKQISPNDYQKVLENMIIYDVFDFYEQDKIIQKEVPLIAKNASLIVVDNITSLYRLELGNEANKNIMLNKMLGNQVKTLLKIAKTYNLAVLITNQVRETVNGFEASGGSLLEYWSKCIVRLEKINSEERLAILEKHRHAGEEKVKFRIVEKGIEIIEQ</sequence>
<dbReference type="GO" id="GO:0006310">
    <property type="term" value="P:DNA recombination"/>
    <property type="evidence" value="ECO:0007669"/>
    <property type="project" value="UniProtKB-UniRule"/>
</dbReference>
<dbReference type="GO" id="GO:0003684">
    <property type="term" value="F:damaged DNA binding"/>
    <property type="evidence" value="ECO:0007669"/>
    <property type="project" value="UniProtKB-UniRule"/>
</dbReference>
<accession>A0A8D6PWV2</accession>
<dbReference type="NCBIfam" id="TIGR02237">
    <property type="entry name" value="recomb_radB"/>
    <property type="match status" value="1"/>
</dbReference>
<dbReference type="RefSeq" id="WP_214399862.1">
    <property type="nucleotide sequence ID" value="NZ_LR792632.1"/>
</dbReference>
<dbReference type="PANTHER" id="PTHR22942">
    <property type="entry name" value="RECA/RAD51/RADA DNA STRAND-PAIRING FAMILY MEMBER"/>
    <property type="match status" value="1"/>
</dbReference>
<dbReference type="GO" id="GO:0005524">
    <property type="term" value="F:ATP binding"/>
    <property type="evidence" value="ECO:0007669"/>
    <property type="project" value="UniProtKB-UniRule"/>
</dbReference>
<evidence type="ECO:0000313" key="11">
    <source>
        <dbReference type="EMBL" id="CAB3290037.1"/>
    </source>
</evidence>
<keyword evidence="3 9" id="KW-0547">Nucleotide-binding</keyword>
<dbReference type="Proteomes" id="UP000679213">
    <property type="component" value="Chromosome I"/>
</dbReference>
<evidence type="ECO:0000256" key="9">
    <source>
        <dbReference type="HAMAP-Rule" id="MF_00350"/>
    </source>
</evidence>
<dbReference type="SMART" id="SM00382">
    <property type="entry name" value="AAA"/>
    <property type="match status" value="1"/>
</dbReference>
<evidence type="ECO:0000256" key="3">
    <source>
        <dbReference type="ARBA" id="ARBA00022741"/>
    </source>
</evidence>
<dbReference type="PIRSF" id="PIRSF003336">
    <property type="entry name" value="RadB"/>
    <property type="match status" value="1"/>
</dbReference>
<dbReference type="InterPro" id="IPR027417">
    <property type="entry name" value="P-loop_NTPase"/>
</dbReference>
<evidence type="ECO:0000256" key="5">
    <source>
        <dbReference type="ARBA" id="ARBA00022840"/>
    </source>
</evidence>
<name>A0A8D6PWV2_9EURY</name>
<dbReference type="Pfam" id="PF08423">
    <property type="entry name" value="Rad51"/>
    <property type="match status" value="1"/>
</dbReference>
<evidence type="ECO:0000256" key="7">
    <source>
        <dbReference type="ARBA" id="ARBA00023172"/>
    </source>
</evidence>
<keyword evidence="5 9" id="KW-0067">ATP-binding</keyword>
<evidence type="ECO:0000256" key="2">
    <source>
        <dbReference type="ARBA" id="ARBA00018143"/>
    </source>
</evidence>
<reference evidence="11 12" key="1">
    <citation type="submission" date="2020-04" db="EMBL/GenBank/DDBJ databases">
        <authorList>
            <consortium name="Genoscope - CEA"/>
            <person name="William W."/>
        </authorList>
    </citation>
    <scope>NUCLEOTIDE SEQUENCE [LARGE SCALE GENOMIC DNA]</scope>
    <source>
        <strain evidence="11 12">SG7</strain>
    </source>
</reference>
<dbReference type="InterPro" id="IPR011939">
    <property type="entry name" value="DNA_repair_and_recomb_RadB"/>
</dbReference>
<dbReference type="EMBL" id="LR792632">
    <property type="protein sequence ID" value="CAB3290037.1"/>
    <property type="molecule type" value="Genomic_DNA"/>
</dbReference>
<keyword evidence="4 9" id="KW-0227">DNA damage</keyword>
<proteinExistence type="inferred from homology"/>
<dbReference type="InterPro" id="IPR003593">
    <property type="entry name" value="AAA+_ATPase"/>
</dbReference>